<dbReference type="EMBL" id="LDEV01002287">
    <property type="protein sequence ID" value="KLJ09687.1"/>
    <property type="molecule type" value="Genomic_DNA"/>
</dbReference>
<comment type="caution">
    <text evidence="2">The sequence shown here is derived from an EMBL/GenBank/DDBJ whole genome shotgun (WGS) entry which is preliminary data.</text>
</comment>
<proteinExistence type="predicted"/>
<name>A0A0H1BF87_9EURO</name>
<gene>
    <name evidence="2" type="ORF">EMPG_14891</name>
</gene>
<accession>A0A0H1BF87</accession>
<feature type="region of interest" description="Disordered" evidence="1">
    <location>
        <begin position="1"/>
        <end position="45"/>
    </location>
</feature>
<protein>
    <submittedName>
        <fullName evidence="2">Uncharacterized protein</fullName>
    </submittedName>
</protein>
<organism evidence="2 3">
    <name type="scientific">Blastomyces silverae</name>
    <dbReference type="NCBI Taxonomy" id="2060906"/>
    <lineage>
        <taxon>Eukaryota</taxon>
        <taxon>Fungi</taxon>
        <taxon>Dikarya</taxon>
        <taxon>Ascomycota</taxon>
        <taxon>Pezizomycotina</taxon>
        <taxon>Eurotiomycetes</taxon>
        <taxon>Eurotiomycetidae</taxon>
        <taxon>Onygenales</taxon>
        <taxon>Ajellomycetaceae</taxon>
        <taxon>Blastomyces</taxon>
    </lineage>
</organism>
<dbReference type="AlphaFoldDB" id="A0A0H1BF87"/>
<feature type="compositionally biased region" description="Basic and acidic residues" evidence="1">
    <location>
        <begin position="1"/>
        <end position="11"/>
    </location>
</feature>
<evidence type="ECO:0000313" key="3">
    <source>
        <dbReference type="Proteomes" id="UP000053573"/>
    </source>
</evidence>
<evidence type="ECO:0000256" key="1">
    <source>
        <dbReference type="SAM" id="MobiDB-lite"/>
    </source>
</evidence>
<evidence type="ECO:0000313" key="2">
    <source>
        <dbReference type="EMBL" id="KLJ09687.1"/>
    </source>
</evidence>
<sequence length="64" mass="7804">MKKDEKENEEKKEDEEKENEEKKENEENEEKEKKEMKTDSISDYHSELREEDLIPLISSVINYL</sequence>
<feature type="compositionally biased region" description="Basic and acidic residues" evidence="1">
    <location>
        <begin position="19"/>
        <end position="45"/>
    </location>
</feature>
<reference evidence="3" key="1">
    <citation type="journal article" date="2015" name="PLoS Genet.">
        <title>The dynamic genome and transcriptome of the human fungal pathogen Blastomyces and close relative Emmonsia.</title>
        <authorList>
            <person name="Munoz J.F."/>
            <person name="Gauthier G.M."/>
            <person name="Desjardins C.A."/>
            <person name="Gallo J.E."/>
            <person name="Holder J."/>
            <person name="Sullivan T.D."/>
            <person name="Marty A.J."/>
            <person name="Carmen J.C."/>
            <person name="Chen Z."/>
            <person name="Ding L."/>
            <person name="Gujja S."/>
            <person name="Magrini V."/>
            <person name="Misas E."/>
            <person name="Mitreva M."/>
            <person name="Priest M."/>
            <person name="Saif S."/>
            <person name="Whiston E.A."/>
            <person name="Young S."/>
            <person name="Zeng Q."/>
            <person name="Goldman W.E."/>
            <person name="Mardis E.R."/>
            <person name="Taylor J.W."/>
            <person name="McEwen J.G."/>
            <person name="Clay O.K."/>
            <person name="Klein B.S."/>
            <person name="Cuomo C.A."/>
        </authorList>
    </citation>
    <scope>NUCLEOTIDE SEQUENCE [LARGE SCALE GENOMIC DNA]</scope>
    <source>
        <strain evidence="3">UAMH 139</strain>
    </source>
</reference>
<dbReference type="Proteomes" id="UP000053573">
    <property type="component" value="Unassembled WGS sequence"/>
</dbReference>
<keyword evidence="3" id="KW-1185">Reference proteome</keyword>